<accession>A0A327VY21</accession>
<dbReference type="AlphaFoldDB" id="A0A327VY21"/>
<dbReference type="InterPro" id="IPR027417">
    <property type="entry name" value="P-loop_NTPase"/>
</dbReference>
<dbReference type="GO" id="GO:0005886">
    <property type="term" value="C:plasma membrane"/>
    <property type="evidence" value="ECO:0007669"/>
    <property type="project" value="UniProtKB-SubCell"/>
</dbReference>
<evidence type="ECO:0000256" key="5">
    <source>
        <dbReference type="ARBA" id="ARBA00022989"/>
    </source>
</evidence>
<feature type="domain" description="YWFCY" evidence="8">
    <location>
        <begin position="5"/>
        <end position="148"/>
    </location>
</feature>
<name>A0A327VY21_9BACT</name>
<dbReference type="RefSeq" id="WP_111593111.1">
    <property type="nucleotide sequence ID" value="NZ_QLMA01000005.1"/>
</dbReference>
<evidence type="ECO:0000256" key="1">
    <source>
        <dbReference type="ARBA" id="ARBA00004651"/>
    </source>
</evidence>
<dbReference type="InterPro" id="IPR003688">
    <property type="entry name" value="TraG/VirD4"/>
</dbReference>
<feature type="transmembrane region" description="Helical" evidence="7">
    <location>
        <begin position="122"/>
        <end position="144"/>
    </location>
</feature>
<keyword evidence="6 7" id="KW-0472">Membrane</keyword>
<protein>
    <submittedName>
        <fullName evidence="9">Type IV secretory system conjugative DNA transfer VirD4/TraG family protein</fullName>
    </submittedName>
</protein>
<dbReference type="Pfam" id="PF14293">
    <property type="entry name" value="YWFCY"/>
    <property type="match status" value="1"/>
</dbReference>
<feature type="transmembrane region" description="Helical" evidence="7">
    <location>
        <begin position="20"/>
        <end position="42"/>
    </location>
</feature>
<dbReference type="InterPro" id="IPR025988">
    <property type="entry name" value="YWFCY_dom"/>
</dbReference>
<dbReference type="Proteomes" id="UP000249819">
    <property type="component" value="Unassembled WGS sequence"/>
</dbReference>
<dbReference type="EMBL" id="QLMA01000005">
    <property type="protein sequence ID" value="RAJ80090.1"/>
    <property type="molecule type" value="Genomic_DNA"/>
</dbReference>
<dbReference type="NCBIfam" id="NF041326">
    <property type="entry name" value="Bacteroid_MobC"/>
    <property type="match status" value="1"/>
</dbReference>
<evidence type="ECO:0000256" key="2">
    <source>
        <dbReference type="ARBA" id="ARBA00008806"/>
    </source>
</evidence>
<dbReference type="InterPro" id="IPR051539">
    <property type="entry name" value="T4SS-coupling_protein"/>
</dbReference>
<dbReference type="OrthoDB" id="102453at2"/>
<comment type="similarity">
    <text evidence="2">Belongs to the VirD4/TraG family.</text>
</comment>
<gene>
    <name evidence="9" type="ORF">CLV59_105197</name>
</gene>
<evidence type="ECO:0000256" key="7">
    <source>
        <dbReference type="SAM" id="Phobius"/>
    </source>
</evidence>
<proteinExistence type="inferred from homology"/>
<dbReference type="PANTHER" id="PTHR37937">
    <property type="entry name" value="CONJUGATIVE TRANSFER: DNA TRANSPORT"/>
    <property type="match status" value="1"/>
</dbReference>
<evidence type="ECO:0000259" key="8">
    <source>
        <dbReference type="Pfam" id="PF14293"/>
    </source>
</evidence>
<feature type="transmembrane region" description="Helical" evidence="7">
    <location>
        <begin position="94"/>
        <end position="116"/>
    </location>
</feature>
<evidence type="ECO:0000256" key="3">
    <source>
        <dbReference type="ARBA" id="ARBA00022475"/>
    </source>
</evidence>
<evidence type="ECO:0000313" key="10">
    <source>
        <dbReference type="Proteomes" id="UP000249819"/>
    </source>
</evidence>
<dbReference type="SUPFAM" id="SSF52540">
    <property type="entry name" value="P-loop containing nucleoside triphosphate hydrolases"/>
    <property type="match status" value="1"/>
</dbReference>
<sequence length="662" mass="74734">MRTGENDQGLRKILDMTRLISISVLIIHFYYYCYAGFHAWQLTADITDRLLENIAKSGLFSYFHKSKLIALGFLGITLLGAQGRKDEKIQYRTALTYIVSGLVFYFASYYCLLIPGDGEQRTIIYIAATGTGYILVLTGGTLLSRVLKLKINRRDIFNQEGQTFPQEERLLTNEFSVNLPATYRLKKQTRRCYINLVNPARGLFLAGQPGSGKTWYILENIIKQQIEKGYCMFLHDWKYPDLALIAYNHFLKYKHRYKLVPQFNAILFEDLTRSGRCNPLEPGGMTDITDAGESARTILLGLNRSWIQRGGDFFVESPIIFLTAIIWYLRKYQQGKYCTLPHVVELIQVEYSKLFTILRCANESEIQPLISPFITAFENDVMEQLEGQIASAKIALARLSSPELYFVLSGNDFNLDINNPLAPQILCMGNNPQKQAVYGAVLSLYINRLIKQINKKGKLKCAVNFEEFPTLTVNGIDALVGTGRSNLIATTIVVQNLDQVRKDYSREMADVLMNLCGNIICGQVSGDTAKQMSERIGKIMQDRNSVSVNSSDTSVSHSQQLDFAVPASTISGLSAGEFVGLVADTPDQVIPQKVFHCKVLNDPVALKKEQERYKDLPVVRSLENNIVQHNFLQIKQDIQDIVSSELDKIMNDPVLSELIIKK</sequence>
<evidence type="ECO:0000313" key="9">
    <source>
        <dbReference type="EMBL" id="RAJ80090.1"/>
    </source>
</evidence>
<organism evidence="9 10">
    <name type="scientific">Chitinophaga dinghuensis</name>
    <dbReference type="NCBI Taxonomy" id="1539050"/>
    <lineage>
        <taxon>Bacteria</taxon>
        <taxon>Pseudomonadati</taxon>
        <taxon>Bacteroidota</taxon>
        <taxon>Chitinophagia</taxon>
        <taxon>Chitinophagales</taxon>
        <taxon>Chitinophagaceae</taxon>
        <taxon>Chitinophaga</taxon>
    </lineage>
</organism>
<dbReference type="Gene3D" id="3.40.50.300">
    <property type="entry name" value="P-loop containing nucleotide triphosphate hydrolases"/>
    <property type="match status" value="1"/>
</dbReference>
<dbReference type="PANTHER" id="PTHR37937:SF1">
    <property type="entry name" value="CONJUGATIVE TRANSFER: DNA TRANSPORT"/>
    <property type="match status" value="1"/>
</dbReference>
<keyword evidence="10" id="KW-1185">Reference proteome</keyword>
<evidence type="ECO:0000256" key="6">
    <source>
        <dbReference type="ARBA" id="ARBA00023136"/>
    </source>
</evidence>
<reference evidence="9 10" key="1">
    <citation type="submission" date="2018-06" db="EMBL/GenBank/DDBJ databases">
        <title>Genomic Encyclopedia of Archaeal and Bacterial Type Strains, Phase II (KMG-II): from individual species to whole genera.</title>
        <authorList>
            <person name="Goeker M."/>
        </authorList>
    </citation>
    <scope>NUCLEOTIDE SEQUENCE [LARGE SCALE GENOMIC DNA]</scope>
    <source>
        <strain evidence="9 10">DSM 29821</strain>
    </source>
</reference>
<dbReference type="Pfam" id="PF02534">
    <property type="entry name" value="T4SS-DNA_transf"/>
    <property type="match status" value="1"/>
</dbReference>
<keyword evidence="3" id="KW-1003">Cell membrane</keyword>
<feature type="transmembrane region" description="Helical" evidence="7">
    <location>
        <begin position="62"/>
        <end position="82"/>
    </location>
</feature>
<comment type="subcellular location">
    <subcellularLocation>
        <location evidence="1">Cell membrane</location>
        <topology evidence="1">Multi-pass membrane protein</topology>
    </subcellularLocation>
</comment>
<evidence type="ECO:0000256" key="4">
    <source>
        <dbReference type="ARBA" id="ARBA00022692"/>
    </source>
</evidence>
<dbReference type="CDD" id="cd01127">
    <property type="entry name" value="TrwB_TraG_TraD_VirD4"/>
    <property type="match status" value="1"/>
</dbReference>
<comment type="caution">
    <text evidence="9">The sequence shown here is derived from an EMBL/GenBank/DDBJ whole genome shotgun (WGS) entry which is preliminary data.</text>
</comment>
<keyword evidence="5 7" id="KW-1133">Transmembrane helix</keyword>
<feature type="transmembrane region" description="Helical" evidence="7">
    <location>
        <begin position="313"/>
        <end position="329"/>
    </location>
</feature>
<keyword evidence="4 7" id="KW-0812">Transmembrane</keyword>